<dbReference type="NCBIfam" id="NF033679">
    <property type="entry name" value="DNRLRE_dom"/>
    <property type="match status" value="1"/>
</dbReference>
<dbReference type="AlphaFoldDB" id="A0A6J4JEC6"/>
<dbReference type="GO" id="GO:0005576">
    <property type="term" value="C:extracellular region"/>
    <property type="evidence" value="ECO:0007669"/>
    <property type="project" value="UniProtKB-SubCell"/>
</dbReference>
<dbReference type="EMBL" id="CADCTR010000974">
    <property type="protein sequence ID" value="CAA9275112.1"/>
    <property type="molecule type" value="Genomic_DNA"/>
</dbReference>
<organism evidence="6">
    <name type="scientific">uncultured Chloroflexia bacterium</name>
    <dbReference type="NCBI Taxonomy" id="1672391"/>
    <lineage>
        <taxon>Bacteria</taxon>
        <taxon>Bacillati</taxon>
        <taxon>Chloroflexota</taxon>
        <taxon>Chloroflexia</taxon>
        <taxon>environmental samples</taxon>
    </lineage>
</organism>
<gene>
    <name evidence="6" type="ORF">AVDCRST_MAG93-2844</name>
</gene>
<dbReference type="Pfam" id="PF24517">
    <property type="entry name" value="CBM96"/>
    <property type="match status" value="1"/>
</dbReference>
<reference evidence="6" key="1">
    <citation type="submission" date="2020-02" db="EMBL/GenBank/DDBJ databases">
        <authorList>
            <person name="Meier V. D."/>
        </authorList>
    </citation>
    <scope>NUCLEOTIDE SEQUENCE</scope>
    <source>
        <strain evidence="6">AVDCRST_MAG93</strain>
    </source>
</reference>
<evidence type="ECO:0000259" key="5">
    <source>
        <dbReference type="Pfam" id="PF24517"/>
    </source>
</evidence>
<feature type="domain" description="Carbohydrate-binding module family 96" evidence="5">
    <location>
        <begin position="42"/>
        <end position="191"/>
    </location>
</feature>
<dbReference type="InterPro" id="IPR055372">
    <property type="entry name" value="CBM96"/>
</dbReference>
<sequence>MKPFVITLLAYMMVWPFSLPATVSVASSEIKREALAGPTAHTIVSEADAQVNSDAPDKNYGIWTTLRINGGDEPEVRSYLRFSLTALSGSIQSAQVRLYALSGTKDGPTMRAADSTWSEAGITWNNRPPATSAVADDQGPVAAGSWVTFDATQLVTDTGTYSFLLQTTSTDGLAFASRNHPDPALHPQLVVVPTSLIMSAEADAQVNSDAPDKNYGIWTTLRINGGDEPEVRSYLRFSLTAL</sequence>
<proteinExistence type="predicted"/>
<evidence type="ECO:0000256" key="1">
    <source>
        <dbReference type="ARBA" id="ARBA00004613"/>
    </source>
</evidence>
<comment type="subcellular location">
    <subcellularLocation>
        <location evidence="1">Secreted</location>
    </subcellularLocation>
</comment>
<evidence type="ECO:0000256" key="2">
    <source>
        <dbReference type="ARBA" id="ARBA00022525"/>
    </source>
</evidence>
<feature type="signal peptide" evidence="4">
    <location>
        <begin position="1"/>
        <end position="20"/>
    </location>
</feature>
<keyword evidence="2" id="KW-0964">Secreted</keyword>
<evidence type="ECO:0000256" key="3">
    <source>
        <dbReference type="ARBA" id="ARBA00022729"/>
    </source>
</evidence>
<evidence type="ECO:0000256" key="4">
    <source>
        <dbReference type="SAM" id="SignalP"/>
    </source>
</evidence>
<feature type="non-terminal residue" evidence="6">
    <location>
        <position position="242"/>
    </location>
</feature>
<feature type="chain" id="PRO_5026786159" description="Carbohydrate-binding module family 96 domain-containing protein" evidence="4">
    <location>
        <begin position="21"/>
        <end position="242"/>
    </location>
</feature>
<name>A0A6J4JEC6_9CHLR</name>
<evidence type="ECO:0000313" key="6">
    <source>
        <dbReference type="EMBL" id="CAA9275112.1"/>
    </source>
</evidence>
<protein>
    <recommendedName>
        <fullName evidence="5">Carbohydrate-binding module family 96 domain-containing protein</fullName>
    </recommendedName>
</protein>
<accession>A0A6J4JEC6</accession>
<keyword evidence="3 4" id="KW-0732">Signal</keyword>